<evidence type="ECO:0008006" key="3">
    <source>
        <dbReference type="Google" id="ProtNLM"/>
    </source>
</evidence>
<evidence type="ECO:0000313" key="2">
    <source>
        <dbReference type="Proteomes" id="UP000011115"/>
    </source>
</evidence>
<reference evidence="2" key="1">
    <citation type="journal article" date="2011" name="Nature">
        <title>Genome sequence and analysis of the tuber crop potato.</title>
        <authorList>
            <consortium name="The Potato Genome Sequencing Consortium"/>
        </authorList>
    </citation>
    <scope>NUCLEOTIDE SEQUENCE [LARGE SCALE GENOMIC DNA]</scope>
    <source>
        <strain evidence="2">cv. DM1-3 516 R44</strain>
    </source>
</reference>
<accession>M1DPX7</accession>
<dbReference type="InParanoid" id="M1DPX7"/>
<name>M1DPX7_SOLTU</name>
<evidence type="ECO:0000313" key="1">
    <source>
        <dbReference type="EnsemblPlants" id="PGSC0003DMT400092498"/>
    </source>
</evidence>
<dbReference type="Gramene" id="PGSC0003DMT400092498">
    <property type="protein sequence ID" value="PGSC0003DMT400092498"/>
    <property type="gene ID" value="PGSC0003DMG400042069"/>
</dbReference>
<dbReference type="PaxDb" id="4113-PGSC0003DMT400092498"/>
<keyword evidence="2" id="KW-1185">Reference proteome</keyword>
<dbReference type="HOGENOM" id="CLU_2101273_0_0_1"/>
<protein>
    <recommendedName>
        <fullName evidence="3">Polyprotein protein</fullName>
    </recommendedName>
</protein>
<dbReference type="AlphaFoldDB" id="M1DPX7"/>
<reference evidence="1" key="2">
    <citation type="submission" date="2015-06" db="UniProtKB">
        <authorList>
            <consortium name="EnsemblPlants"/>
        </authorList>
    </citation>
    <scope>IDENTIFICATION</scope>
    <source>
        <strain evidence="1">DM1-3 516 R44</strain>
    </source>
</reference>
<sequence>MGQLAQSANCRTANIENSIPGMIQIALTAAVTPLNTTIDALVARITTTTRHIDGMEHTVDPESEAKTEEKMFEEGTMNDIAETEEIMIDAVEQASLAKALAAGSNEAGPSGGHSGH</sequence>
<dbReference type="EnsemblPlants" id="PGSC0003DMT400092498">
    <property type="protein sequence ID" value="PGSC0003DMT400092498"/>
    <property type="gene ID" value="PGSC0003DMG400042069"/>
</dbReference>
<dbReference type="Proteomes" id="UP000011115">
    <property type="component" value="Unassembled WGS sequence"/>
</dbReference>
<organism evidence="1 2">
    <name type="scientific">Solanum tuberosum</name>
    <name type="common">Potato</name>
    <dbReference type="NCBI Taxonomy" id="4113"/>
    <lineage>
        <taxon>Eukaryota</taxon>
        <taxon>Viridiplantae</taxon>
        <taxon>Streptophyta</taxon>
        <taxon>Embryophyta</taxon>
        <taxon>Tracheophyta</taxon>
        <taxon>Spermatophyta</taxon>
        <taxon>Magnoliopsida</taxon>
        <taxon>eudicotyledons</taxon>
        <taxon>Gunneridae</taxon>
        <taxon>Pentapetalae</taxon>
        <taxon>asterids</taxon>
        <taxon>lamiids</taxon>
        <taxon>Solanales</taxon>
        <taxon>Solanaceae</taxon>
        <taxon>Solanoideae</taxon>
        <taxon>Solaneae</taxon>
        <taxon>Solanum</taxon>
    </lineage>
</organism>
<proteinExistence type="predicted"/>